<dbReference type="AlphaFoldDB" id="A0AAD7W9E6"/>
<gene>
    <name evidence="1" type="ORF">AAFF_G00130290</name>
</gene>
<sequence length="86" mass="9900">MDHEQYTTTCSRYLHQINTRAHPSPHQEGQKPDHERGMGIRIWRILHPSNPLIPPNHGASFRTSRISKCDREIAISPTAVMEMSSR</sequence>
<reference evidence="1" key="1">
    <citation type="journal article" date="2023" name="Science">
        <title>Genome structures resolve the early diversification of teleost fishes.</title>
        <authorList>
            <person name="Parey E."/>
            <person name="Louis A."/>
            <person name="Montfort J."/>
            <person name="Bouchez O."/>
            <person name="Roques C."/>
            <person name="Iampietro C."/>
            <person name="Lluch J."/>
            <person name="Castinel A."/>
            <person name="Donnadieu C."/>
            <person name="Desvignes T."/>
            <person name="Floi Bucao C."/>
            <person name="Jouanno E."/>
            <person name="Wen M."/>
            <person name="Mejri S."/>
            <person name="Dirks R."/>
            <person name="Jansen H."/>
            <person name="Henkel C."/>
            <person name="Chen W.J."/>
            <person name="Zahm M."/>
            <person name="Cabau C."/>
            <person name="Klopp C."/>
            <person name="Thompson A.W."/>
            <person name="Robinson-Rechavi M."/>
            <person name="Braasch I."/>
            <person name="Lecointre G."/>
            <person name="Bobe J."/>
            <person name="Postlethwait J.H."/>
            <person name="Berthelot C."/>
            <person name="Roest Crollius H."/>
            <person name="Guiguen Y."/>
        </authorList>
    </citation>
    <scope>NUCLEOTIDE SEQUENCE</scope>
    <source>
        <strain evidence="1">NC1722</strain>
    </source>
</reference>
<name>A0AAD7W9E6_9TELE</name>
<evidence type="ECO:0000313" key="2">
    <source>
        <dbReference type="Proteomes" id="UP001221898"/>
    </source>
</evidence>
<dbReference type="Proteomes" id="UP001221898">
    <property type="component" value="Unassembled WGS sequence"/>
</dbReference>
<proteinExistence type="predicted"/>
<keyword evidence="2" id="KW-1185">Reference proteome</keyword>
<comment type="caution">
    <text evidence="1">The sequence shown here is derived from an EMBL/GenBank/DDBJ whole genome shotgun (WGS) entry which is preliminary data.</text>
</comment>
<evidence type="ECO:0000313" key="1">
    <source>
        <dbReference type="EMBL" id="KAJ8388796.1"/>
    </source>
</evidence>
<accession>A0AAD7W9E6</accession>
<organism evidence="1 2">
    <name type="scientific">Aldrovandia affinis</name>
    <dbReference type="NCBI Taxonomy" id="143900"/>
    <lineage>
        <taxon>Eukaryota</taxon>
        <taxon>Metazoa</taxon>
        <taxon>Chordata</taxon>
        <taxon>Craniata</taxon>
        <taxon>Vertebrata</taxon>
        <taxon>Euteleostomi</taxon>
        <taxon>Actinopterygii</taxon>
        <taxon>Neopterygii</taxon>
        <taxon>Teleostei</taxon>
        <taxon>Notacanthiformes</taxon>
        <taxon>Halosauridae</taxon>
        <taxon>Aldrovandia</taxon>
    </lineage>
</organism>
<protein>
    <submittedName>
        <fullName evidence="1">Uncharacterized protein</fullName>
    </submittedName>
</protein>
<dbReference type="EMBL" id="JAINUG010000190">
    <property type="protein sequence ID" value="KAJ8388796.1"/>
    <property type="molecule type" value="Genomic_DNA"/>
</dbReference>